<accession>A0A6M3LFU9</accession>
<dbReference type="SUPFAM" id="SSF102114">
    <property type="entry name" value="Radical SAM enzymes"/>
    <property type="match status" value="1"/>
</dbReference>
<dbReference type="PANTHER" id="PTHR11228:SF7">
    <property type="entry name" value="PQQA PEPTIDE CYCLASE"/>
    <property type="match status" value="1"/>
</dbReference>
<dbReference type="InterPro" id="IPR050377">
    <property type="entry name" value="Radical_SAM_PqqE_MftC-like"/>
</dbReference>
<dbReference type="AlphaFoldDB" id="A0A6M3LFU9"/>
<name>A0A6M3LFU9_9ZZZZ</name>
<proteinExistence type="predicted"/>
<dbReference type="InterPro" id="IPR013785">
    <property type="entry name" value="Aldolase_TIM"/>
</dbReference>
<dbReference type="InterPro" id="IPR058240">
    <property type="entry name" value="rSAM_sf"/>
</dbReference>
<dbReference type="Gene3D" id="3.20.20.70">
    <property type="entry name" value="Aldolase class I"/>
    <property type="match status" value="1"/>
</dbReference>
<gene>
    <name evidence="2" type="ORF">MM415B03207_0009</name>
</gene>
<dbReference type="Pfam" id="PF13186">
    <property type="entry name" value="SPASM"/>
    <property type="match status" value="1"/>
</dbReference>
<sequence length="274" mass="31095">MGADRWDKVMPLEKFAALWKEVGRGCEAAVLVGQGEPFLNPDLCDMIALCGGAYTTVDTNGNVPLDYAAVVKSGLRELRFSMDGLTQEQYERYRVGGNWRLAMENMSRLAIFRRAVGALIPRIVWKAVAFAHTERDILDWGRPARTFGADVFSSLPASTIPKFGKEKWDIFRPKGEDWQRIEKIDFKKGRVYPTVDRKHCPVPLDNVYISVNGDVAPCCAIDPDDLNFGNVFETPFEEIWWDEKYGEFRRMVLEDRHQCDACKACSYPIPEVAA</sequence>
<dbReference type="NCBIfam" id="TIGR04085">
    <property type="entry name" value="rSAM_more_4Fe4S"/>
    <property type="match status" value="1"/>
</dbReference>
<evidence type="ECO:0000259" key="1">
    <source>
        <dbReference type="Pfam" id="PF13186"/>
    </source>
</evidence>
<organism evidence="2">
    <name type="scientific">viral metagenome</name>
    <dbReference type="NCBI Taxonomy" id="1070528"/>
    <lineage>
        <taxon>unclassified sequences</taxon>
        <taxon>metagenomes</taxon>
        <taxon>organismal metagenomes</taxon>
    </lineage>
</organism>
<dbReference type="CDD" id="cd21109">
    <property type="entry name" value="SPASM"/>
    <property type="match status" value="1"/>
</dbReference>
<dbReference type="InterPro" id="IPR023885">
    <property type="entry name" value="4Fe4S-binding_SPASM_dom"/>
</dbReference>
<protein>
    <submittedName>
        <fullName evidence="2">Putative iron-sulfur cluster-binding domain contining protein</fullName>
    </submittedName>
</protein>
<dbReference type="EMBL" id="MT143031">
    <property type="protein sequence ID" value="QJA92021.1"/>
    <property type="molecule type" value="Genomic_DNA"/>
</dbReference>
<evidence type="ECO:0000313" key="2">
    <source>
        <dbReference type="EMBL" id="QJA92021.1"/>
    </source>
</evidence>
<feature type="domain" description="4Fe4S-binding SPASM" evidence="1">
    <location>
        <begin position="200"/>
        <end position="265"/>
    </location>
</feature>
<reference evidence="2" key="1">
    <citation type="submission" date="2020-03" db="EMBL/GenBank/DDBJ databases">
        <title>The deep terrestrial virosphere.</title>
        <authorList>
            <person name="Holmfeldt K."/>
            <person name="Nilsson E."/>
            <person name="Simone D."/>
            <person name="Lopez-Fernandez M."/>
            <person name="Wu X."/>
            <person name="de Brujin I."/>
            <person name="Lundin D."/>
            <person name="Andersson A."/>
            <person name="Bertilsson S."/>
            <person name="Dopson M."/>
        </authorList>
    </citation>
    <scope>NUCLEOTIDE SEQUENCE</scope>
    <source>
        <strain evidence="2">MM415B03207</strain>
    </source>
</reference>
<dbReference type="PANTHER" id="PTHR11228">
    <property type="entry name" value="RADICAL SAM DOMAIN PROTEIN"/>
    <property type="match status" value="1"/>
</dbReference>